<reference evidence="2 3" key="1">
    <citation type="journal article" date="2009" name="Nature">
        <title>The Sorghum bicolor genome and the diversification of grasses.</title>
        <authorList>
            <person name="Paterson A.H."/>
            <person name="Bowers J.E."/>
            <person name="Bruggmann R."/>
            <person name="Dubchak I."/>
            <person name="Grimwood J."/>
            <person name="Gundlach H."/>
            <person name="Haberer G."/>
            <person name="Hellsten U."/>
            <person name="Mitros T."/>
            <person name="Poliakov A."/>
            <person name="Schmutz J."/>
            <person name="Spannagl M."/>
            <person name="Tang H."/>
            <person name="Wang X."/>
            <person name="Wicker T."/>
            <person name="Bharti A.K."/>
            <person name="Chapman J."/>
            <person name="Feltus F.A."/>
            <person name="Gowik U."/>
            <person name="Grigoriev I.V."/>
            <person name="Lyons E."/>
            <person name="Maher C.A."/>
            <person name="Martis M."/>
            <person name="Narechania A."/>
            <person name="Otillar R.P."/>
            <person name="Penning B.W."/>
            <person name="Salamov A.A."/>
            <person name="Wang Y."/>
            <person name="Zhang L."/>
            <person name="Carpita N.C."/>
            <person name="Freeling M."/>
            <person name="Gingle A.R."/>
            <person name="Hash C.T."/>
            <person name="Keller B."/>
            <person name="Klein P."/>
            <person name="Kresovich S."/>
            <person name="McCann M.C."/>
            <person name="Ming R."/>
            <person name="Peterson D.G."/>
            <person name="Mehboob-ur-Rahman"/>
            <person name="Ware D."/>
            <person name="Westhoff P."/>
            <person name="Mayer K.F."/>
            <person name="Messing J."/>
            <person name="Rokhsar D.S."/>
        </authorList>
    </citation>
    <scope>NUCLEOTIDE SEQUENCE [LARGE SCALE GENOMIC DNA]</scope>
    <source>
        <strain evidence="3">cv. BTx623</strain>
    </source>
</reference>
<name>A0A1B6QP00_SORBI</name>
<dbReference type="EMBL" id="CM000760">
    <property type="protein sequence ID" value="KXG39649.1"/>
    <property type="molecule type" value="Genomic_DNA"/>
</dbReference>
<dbReference type="Proteomes" id="UP000000768">
    <property type="component" value="Chromosome 1"/>
</dbReference>
<evidence type="ECO:0000256" key="1">
    <source>
        <dbReference type="SAM" id="SignalP"/>
    </source>
</evidence>
<organism evidence="2 3">
    <name type="scientific">Sorghum bicolor</name>
    <name type="common">Sorghum</name>
    <name type="synonym">Sorghum vulgare</name>
    <dbReference type="NCBI Taxonomy" id="4558"/>
    <lineage>
        <taxon>Eukaryota</taxon>
        <taxon>Viridiplantae</taxon>
        <taxon>Streptophyta</taxon>
        <taxon>Embryophyta</taxon>
        <taxon>Tracheophyta</taxon>
        <taxon>Spermatophyta</taxon>
        <taxon>Magnoliopsida</taxon>
        <taxon>Liliopsida</taxon>
        <taxon>Poales</taxon>
        <taxon>Poaceae</taxon>
        <taxon>PACMAD clade</taxon>
        <taxon>Panicoideae</taxon>
        <taxon>Andropogonodae</taxon>
        <taxon>Andropogoneae</taxon>
        <taxon>Sorghinae</taxon>
        <taxon>Sorghum</taxon>
    </lineage>
</organism>
<keyword evidence="1" id="KW-0732">Signal</keyword>
<reference evidence="3" key="2">
    <citation type="journal article" date="2018" name="Plant J.">
        <title>The Sorghum bicolor reference genome: improved assembly, gene annotations, a transcriptome atlas, and signatures of genome organization.</title>
        <authorList>
            <person name="McCormick R.F."/>
            <person name="Truong S.K."/>
            <person name="Sreedasyam A."/>
            <person name="Jenkins J."/>
            <person name="Shu S."/>
            <person name="Sims D."/>
            <person name="Kennedy M."/>
            <person name="Amirebrahimi M."/>
            <person name="Weers B.D."/>
            <person name="McKinley B."/>
            <person name="Mattison A."/>
            <person name="Morishige D.T."/>
            <person name="Grimwood J."/>
            <person name="Schmutz J."/>
            <person name="Mullet J.E."/>
        </authorList>
    </citation>
    <scope>NUCLEOTIDE SEQUENCE [LARGE SCALE GENOMIC DNA]</scope>
    <source>
        <strain evidence="3">cv. BTx623</strain>
    </source>
</reference>
<evidence type="ECO:0000313" key="3">
    <source>
        <dbReference type="Proteomes" id="UP000000768"/>
    </source>
</evidence>
<dbReference type="Gramene" id="KXG39649">
    <property type="protein sequence ID" value="KXG39649"/>
    <property type="gene ID" value="SORBI_3001G414300"/>
</dbReference>
<feature type="signal peptide" evidence="1">
    <location>
        <begin position="1"/>
        <end position="36"/>
    </location>
</feature>
<keyword evidence="3" id="KW-1185">Reference proteome</keyword>
<gene>
    <name evidence="2" type="ORF">SORBI_3001G414300</name>
</gene>
<evidence type="ECO:0000313" key="2">
    <source>
        <dbReference type="EMBL" id="KXG39649.1"/>
    </source>
</evidence>
<protein>
    <submittedName>
        <fullName evidence="2">Uncharacterized protein</fullName>
    </submittedName>
</protein>
<dbReference type="InParanoid" id="A0A1B6QP00"/>
<dbReference type="OrthoDB" id="10329229at2759"/>
<accession>A0A1B6QP00</accession>
<sequence>MASAGAPIPKVASVAAVVVVFFLLLILSKEIMPAAAGVTKCSDYCRAKCSLGCEDSGSACTTGNIICKDYPETCHNCRALAIGSCFGACYRRCTDDCI</sequence>
<proteinExistence type="predicted"/>
<dbReference type="AlphaFoldDB" id="A0A1B6QP00"/>
<feature type="chain" id="PRO_5008589842" evidence="1">
    <location>
        <begin position="37"/>
        <end position="98"/>
    </location>
</feature>